<evidence type="ECO:0000259" key="4">
    <source>
        <dbReference type="PROSITE" id="PS50932"/>
    </source>
</evidence>
<evidence type="ECO:0000313" key="6">
    <source>
        <dbReference type="Proteomes" id="UP000515292"/>
    </source>
</evidence>
<dbReference type="Gene3D" id="3.40.50.2300">
    <property type="match status" value="2"/>
</dbReference>
<dbReference type="InterPro" id="IPR010982">
    <property type="entry name" value="Lambda_DNA-bd_dom_sf"/>
</dbReference>
<accession>A0A7G5IFM0</accession>
<feature type="domain" description="HTH lacI-type" evidence="4">
    <location>
        <begin position="6"/>
        <end position="60"/>
    </location>
</feature>
<dbReference type="Proteomes" id="UP000515292">
    <property type="component" value="Chromosome"/>
</dbReference>
<reference evidence="5 6" key="1">
    <citation type="submission" date="2020-07" db="EMBL/GenBank/DDBJ databases">
        <title>Complete genome sequence for Sandaracinobacter sp. M6.</title>
        <authorList>
            <person name="Tang Y."/>
            <person name="Liu Q."/>
            <person name="Guo Z."/>
            <person name="Lei P."/>
            <person name="Huang B."/>
        </authorList>
    </citation>
    <scope>NUCLEOTIDE SEQUENCE [LARGE SCALE GENOMIC DNA]</scope>
    <source>
        <strain evidence="5 6">M6</strain>
    </source>
</reference>
<evidence type="ECO:0000256" key="3">
    <source>
        <dbReference type="ARBA" id="ARBA00023163"/>
    </source>
</evidence>
<dbReference type="SUPFAM" id="SSF53822">
    <property type="entry name" value="Periplasmic binding protein-like I"/>
    <property type="match status" value="1"/>
</dbReference>
<dbReference type="GO" id="GO:0003700">
    <property type="term" value="F:DNA-binding transcription factor activity"/>
    <property type="evidence" value="ECO:0007669"/>
    <property type="project" value="TreeGrafter"/>
</dbReference>
<dbReference type="RefSeq" id="WP_182295007.1">
    <property type="nucleotide sequence ID" value="NZ_CP059851.1"/>
</dbReference>
<dbReference type="Pfam" id="PF13377">
    <property type="entry name" value="Peripla_BP_3"/>
    <property type="match status" value="1"/>
</dbReference>
<dbReference type="SUPFAM" id="SSF47413">
    <property type="entry name" value="lambda repressor-like DNA-binding domains"/>
    <property type="match status" value="1"/>
</dbReference>
<dbReference type="CDD" id="cd01392">
    <property type="entry name" value="HTH_LacI"/>
    <property type="match status" value="1"/>
</dbReference>
<dbReference type="InterPro" id="IPR028082">
    <property type="entry name" value="Peripla_BP_I"/>
</dbReference>
<evidence type="ECO:0000256" key="1">
    <source>
        <dbReference type="ARBA" id="ARBA00023015"/>
    </source>
</evidence>
<dbReference type="EMBL" id="CP059851">
    <property type="protein sequence ID" value="QMW22162.1"/>
    <property type="molecule type" value="Genomic_DNA"/>
</dbReference>
<evidence type="ECO:0000256" key="2">
    <source>
        <dbReference type="ARBA" id="ARBA00023125"/>
    </source>
</evidence>
<keyword evidence="3" id="KW-0804">Transcription</keyword>
<evidence type="ECO:0000313" key="5">
    <source>
        <dbReference type="EMBL" id="QMW22162.1"/>
    </source>
</evidence>
<dbReference type="SMART" id="SM00354">
    <property type="entry name" value="HTH_LACI"/>
    <property type="match status" value="1"/>
</dbReference>
<sequence>MAKERLTSFDIAYLAGVSQPTVSRALRGSASVSEQTRKRILAIAKQHNYTVDRHASSLRTQRSNTLALLFFEDPTDDDTMINPFFLAMLGSITRAAADRGHDLLISFQSQDSDWHAAYRDSRRADGIILLGYGDYTEYAPKLARLEAQDTPFVLWGLPPGHEAVGTAIGSDNVQGGHVATRHLLERGRRRIAFLGSVSAGCPEFQARFDGHAAALAEHDLGIEPALMADARSIEEDGRVAMRAILSRGVAFDAVFAVSDLIALGAIHTLQEAGLRVPEDVAVVGFDDIPSAALGSPPLTTVAQDVRTAGTALVEALLARIAGQKVESRLLPTRLVVRKSSG</sequence>
<dbReference type="PANTHER" id="PTHR30146">
    <property type="entry name" value="LACI-RELATED TRANSCRIPTIONAL REPRESSOR"/>
    <property type="match status" value="1"/>
</dbReference>
<dbReference type="Gene3D" id="1.10.260.40">
    <property type="entry name" value="lambda repressor-like DNA-binding domains"/>
    <property type="match status" value="1"/>
</dbReference>
<dbReference type="KEGG" id="sand:H3309_12405"/>
<dbReference type="AlphaFoldDB" id="A0A7G5IFM0"/>
<dbReference type="InterPro" id="IPR046335">
    <property type="entry name" value="LacI/GalR-like_sensor"/>
</dbReference>
<keyword evidence="1" id="KW-0805">Transcription regulation</keyword>
<dbReference type="PROSITE" id="PS50932">
    <property type="entry name" value="HTH_LACI_2"/>
    <property type="match status" value="1"/>
</dbReference>
<dbReference type="Pfam" id="PF00356">
    <property type="entry name" value="LacI"/>
    <property type="match status" value="1"/>
</dbReference>
<name>A0A7G5IFM0_9SPHN</name>
<keyword evidence="2 5" id="KW-0238">DNA-binding</keyword>
<dbReference type="CDD" id="cd06295">
    <property type="entry name" value="PBP1_CelR"/>
    <property type="match status" value="1"/>
</dbReference>
<dbReference type="InterPro" id="IPR000843">
    <property type="entry name" value="HTH_LacI"/>
</dbReference>
<gene>
    <name evidence="5" type="ORF">H3309_12405</name>
</gene>
<organism evidence="5 6">
    <name type="scientific">Sandaracinobacteroides saxicola</name>
    <dbReference type="NCBI Taxonomy" id="2759707"/>
    <lineage>
        <taxon>Bacteria</taxon>
        <taxon>Pseudomonadati</taxon>
        <taxon>Pseudomonadota</taxon>
        <taxon>Alphaproteobacteria</taxon>
        <taxon>Sphingomonadales</taxon>
        <taxon>Sphingosinicellaceae</taxon>
        <taxon>Sandaracinobacteroides</taxon>
    </lineage>
</organism>
<protein>
    <submittedName>
        <fullName evidence="5">LacI family DNA-binding transcriptional regulator</fullName>
    </submittedName>
</protein>
<dbReference type="GO" id="GO:0000976">
    <property type="term" value="F:transcription cis-regulatory region binding"/>
    <property type="evidence" value="ECO:0007669"/>
    <property type="project" value="TreeGrafter"/>
</dbReference>
<keyword evidence="6" id="KW-1185">Reference proteome</keyword>
<proteinExistence type="predicted"/>
<dbReference type="PANTHER" id="PTHR30146:SF120">
    <property type="entry name" value="ALANINE RACEMASE"/>
    <property type="match status" value="1"/>
</dbReference>